<gene>
    <name evidence="1" type="ORF">CN611_07285</name>
</gene>
<dbReference type="AlphaFoldDB" id="A0A2A8BSQ6"/>
<proteinExistence type="predicted"/>
<dbReference type="EMBL" id="NUDL01000020">
    <property type="protein sequence ID" value="PEM57608.1"/>
    <property type="molecule type" value="Genomic_DNA"/>
</dbReference>
<name>A0A2A8BSQ6_9BACI</name>
<dbReference type="Proteomes" id="UP000220621">
    <property type="component" value="Unassembled WGS sequence"/>
</dbReference>
<evidence type="ECO:0000313" key="1">
    <source>
        <dbReference type="EMBL" id="PEM57608.1"/>
    </source>
</evidence>
<protein>
    <submittedName>
        <fullName evidence="1">Uncharacterized protein</fullName>
    </submittedName>
</protein>
<reference evidence="1 2" key="1">
    <citation type="submission" date="2017-09" db="EMBL/GenBank/DDBJ databases">
        <title>Large-scale bioinformatics analysis of Bacillus genomes uncovers conserved roles of natural products in bacterial physiology.</title>
        <authorList>
            <consortium name="Agbiome Team Llc"/>
            <person name="Bleich R.M."/>
            <person name="Grubbs K.J."/>
            <person name="Santa Maria K.C."/>
            <person name="Allen S.E."/>
            <person name="Farag S."/>
            <person name="Shank E.A."/>
            <person name="Bowers A."/>
        </authorList>
    </citation>
    <scope>NUCLEOTIDE SEQUENCE [LARGE SCALE GENOMIC DNA]</scope>
    <source>
        <strain evidence="1 2">AFS010764</strain>
    </source>
</reference>
<organism evidence="1 2">
    <name type="scientific">Bacillus wiedmannii</name>
    <dbReference type="NCBI Taxonomy" id="1890302"/>
    <lineage>
        <taxon>Bacteria</taxon>
        <taxon>Bacillati</taxon>
        <taxon>Bacillota</taxon>
        <taxon>Bacilli</taxon>
        <taxon>Bacillales</taxon>
        <taxon>Bacillaceae</taxon>
        <taxon>Bacillus</taxon>
        <taxon>Bacillus cereus group</taxon>
    </lineage>
</organism>
<sequence>MMIVIVEFQDGESNPYRWDYDEPIVVVLNKYKAIELKSLNYDRKDIIVVNNINRIWEEK</sequence>
<comment type="caution">
    <text evidence="1">The sequence shown here is derived from an EMBL/GenBank/DDBJ whole genome shotgun (WGS) entry which is preliminary data.</text>
</comment>
<evidence type="ECO:0000313" key="2">
    <source>
        <dbReference type="Proteomes" id="UP000220621"/>
    </source>
</evidence>
<accession>A0A2A8BSQ6</accession>
<dbReference type="RefSeq" id="WP_098102052.1">
    <property type="nucleotide sequence ID" value="NZ_NUDL01000020.1"/>
</dbReference>